<dbReference type="GO" id="GO:0030032">
    <property type="term" value="P:lamellipodium assembly"/>
    <property type="evidence" value="ECO:0007669"/>
    <property type="project" value="TreeGrafter"/>
</dbReference>
<feature type="domain" description="LIM zinc-binding" evidence="6">
    <location>
        <begin position="33"/>
        <end position="95"/>
    </location>
</feature>
<keyword evidence="1 4" id="KW-0479">Metal-binding</keyword>
<sequence>MLYYDHIDLNKYPLINLFSGLHHHHQNNRIGKVLCEACLKKCSGNVLRVGKVYFHIACFKCHECGVSLSKGGFFTHSINNNSNYYCTKCYQNSFGTKCAACNEFVEGEVISALGNTYHQQCFRCNRCRQPFPSGEKVTWTGKECLCTKCIQIPTVSTPNNDGLVPICHSCNNEISDGQALIALDKHWHISCFKCDTCGCILHGEYLSKDGKVYCEKDYQKQFGIKCHHCERYITGKVLQAGDNHFHPTCARCIKCGDVFSDGEEMYIQGAAIWHPRCGPGPGEKMPDDLPTPIDHQYFRPDSPSMTSSLSRSISPFGNYGEQLSESSPYLDKNTTWTSDMSRYYTYSYLTAEPTLGYLRKPVEPRAPKSPQFHRPPDYQQYHHRTRTQSRSPKQGMRAMVDQLQATNSLRPKSPSMNNEEPIELSHYPSAQKPNPNDVPTIERDDFPAPPFPYADPNLKKWYSSRDDLEEEFVAKEREDNYVNPQLKKEEEELSKIATGIGKVFLKTVKEREKIMAHRRANLDPRNASRTPSAKTEILARLRYDNPVNASPSRDIDRPKPWEEDEYERYFYRNSRMTRSQPYINYNVVSSLRNTPKPGYSLKHRENGVESPFTEKYLEKTQSAEFGSKRSDVSAMSDHQNRYYMNHSASGTFRTTPYSEGFGTYHGFTTGSYSPHFRRSMPNVNLQHMSNEPPRQYPYHLLMITNYRLPPDVDRCHLERHLENGEFERIFAMNRMDFYRLPEWKRNELKKRVKLF</sequence>
<evidence type="ECO:0000256" key="4">
    <source>
        <dbReference type="PROSITE-ProRule" id="PRU00125"/>
    </source>
</evidence>
<keyword evidence="2 4" id="KW-0862">Zinc</keyword>
<feature type="domain" description="LIM zinc-binding" evidence="6">
    <location>
        <begin position="96"/>
        <end position="156"/>
    </location>
</feature>
<evidence type="ECO:0000256" key="2">
    <source>
        <dbReference type="ARBA" id="ARBA00022833"/>
    </source>
</evidence>
<dbReference type="CDD" id="cd09327">
    <property type="entry name" value="LIM1_abLIM"/>
    <property type="match status" value="1"/>
</dbReference>
<dbReference type="InterPro" id="IPR036886">
    <property type="entry name" value="Villin_headpiece_dom_sf"/>
</dbReference>
<dbReference type="EMBL" id="SDOV01000010">
    <property type="protein sequence ID" value="KAH7636377.1"/>
    <property type="molecule type" value="Genomic_DNA"/>
</dbReference>
<gene>
    <name evidence="10" type="primary">ABLIM3_1</name>
    <name evidence="10" type="ORF">DERF_002403</name>
    <name evidence="8" type="ORF">HUG17_10347</name>
</gene>
<evidence type="ECO:0000256" key="5">
    <source>
        <dbReference type="SAM" id="MobiDB-lite"/>
    </source>
</evidence>
<dbReference type="SMART" id="SM00132">
    <property type="entry name" value="LIM"/>
    <property type="match status" value="4"/>
</dbReference>
<dbReference type="GO" id="GO:0015629">
    <property type="term" value="C:actin cytoskeleton"/>
    <property type="evidence" value="ECO:0007669"/>
    <property type="project" value="TreeGrafter"/>
</dbReference>
<dbReference type="CDD" id="cd09328">
    <property type="entry name" value="LIM2_abLIM"/>
    <property type="match status" value="1"/>
</dbReference>
<evidence type="ECO:0000259" key="6">
    <source>
        <dbReference type="PROSITE" id="PS50023"/>
    </source>
</evidence>
<dbReference type="PANTHER" id="PTHR24213:SF9">
    <property type="entry name" value="UNCOORDINATED 115A, ISOFORM B-RELATED"/>
    <property type="match status" value="1"/>
</dbReference>
<dbReference type="Pfam" id="PF00412">
    <property type="entry name" value="LIM"/>
    <property type="match status" value="4"/>
</dbReference>
<keyword evidence="11" id="KW-1185">Reference proteome</keyword>
<evidence type="ECO:0000256" key="3">
    <source>
        <dbReference type="ARBA" id="ARBA00023038"/>
    </source>
</evidence>
<dbReference type="AlphaFoldDB" id="A0A922IAL3"/>
<dbReference type="CDD" id="cd09330">
    <property type="entry name" value="LIM4_abLIM"/>
    <property type="match status" value="1"/>
</dbReference>
<dbReference type="FunFam" id="2.10.110.10:FF:000075">
    <property type="entry name" value="Actin-binding lim protein 1"/>
    <property type="match status" value="1"/>
</dbReference>
<keyword evidence="3 4" id="KW-0440">LIM domain</keyword>
<dbReference type="SMART" id="SM00153">
    <property type="entry name" value="VHP"/>
    <property type="match status" value="1"/>
</dbReference>
<dbReference type="PROSITE" id="PS50023">
    <property type="entry name" value="LIM_DOMAIN_2"/>
    <property type="match status" value="3"/>
</dbReference>
<organism evidence="10 11">
    <name type="scientific">Dermatophagoides farinae</name>
    <name type="common">American house dust mite</name>
    <dbReference type="NCBI Taxonomy" id="6954"/>
    <lineage>
        <taxon>Eukaryota</taxon>
        <taxon>Metazoa</taxon>
        <taxon>Ecdysozoa</taxon>
        <taxon>Arthropoda</taxon>
        <taxon>Chelicerata</taxon>
        <taxon>Arachnida</taxon>
        <taxon>Acari</taxon>
        <taxon>Acariformes</taxon>
        <taxon>Sarcoptiformes</taxon>
        <taxon>Astigmata</taxon>
        <taxon>Psoroptidia</taxon>
        <taxon>Analgoidea</taxon>
        <taxon>Pyroglyphidae</taxon>
        <taxon>Dermatophagoidinae</taxon>
        <taxon>Dermatophagoides</taxon>
    </lineage>
</organism>
<dbReference type="PROSITE" id="PS51089">
    <property type="entry name" value="HP"/>
    <property type="match status" value="1"/>
</dbReference>
<dbReference type="Proteomes" id="UP000828236">
    <property type="component" value="Unassembled WGS sequence"/>
</dbReference>
<dbReference type="InterPro" id="IPR051618">
    <property type="entry name" value="Actin-binding_LIM"/>
</dbReference>
<feature type="compositionally biased region" description="Polar residues" evidence="5">
    <location>
        <begin position="403"/>
        <end position="418"/>
    </location>
</feature>
<name>A0A922IAL3_DERFA</name>
<dbReference type="PROSITE" id="PS00478">
    <property type="entry name" value="LIM_DOMAIN_1"/>
    <property type="match status" value="3"/>
</dbReference>
<dbReference type="GO" id="GO:0046872">
    <property type="term" value="F:metal ion binding"/>
    <property type="evidence" value="ECO:0007669"/>
    <property type="project" value="UniProtKB-KW"/>
</dbReference>
<reference evidence="10" key="1">
    <citation type="submission" date="2013-05" db="EMBL/GenBank/DDBJ databases">
        <authorList>
            <person name="Yim A.K.Y."/>
            <person name="Chan T.F."/>
            <person name="Ji K.M."/>
            <person name="Liu X.Y."/>
            <person name="Zhou J.W."/>
            <person name="Li R.Q."/>
            <person name="Yang K.Y."/>
            <person name="Li J."/>
            <person name="Li M."/>
            <person name="Law P.T.W."/>
            <person name="Wu Y.L."/>
            <person name="Cai Z.L."/>
            <person name="Qin H."/>
            <person name="Bao Y."/>
            <person name="Leung R.K.K."/>
            <person name="Ng P.K.S."/>
            <person name="Zou J."/>
            <person name="Zhong X.J."/>
            <person name="Ran P.X."/>
            <person name="Zhong N.S."/>
            <person name="Liu Z.G."/>
            <person name="Tsui S.K.W."/>
        </authorList>
    </citation>
    <scope>NUCLEOTIDE SEQUENCE</scope>
    <source>
        <strain evidence="10">Derf</strain>
        <tissue evidence="10">Whole organism</tissue>
    </source>
</reference>
<feature type="domain" description="HP" evidence="7">
    <location>
        <begin position="690"/>
        <end position="755"/>
    </location>
</feature>
<dbReference type="CDD" id="cd09329">
    <property type="entry name" value="LIM3_abLIM"/>
    <property type="match status" value="1"/>
</dbReference>
<reference evidence="10" key="4">
    <citation type="journal article" date="2022" name="Res Sq">
        <title>Comparative Genomics Reveals Insights into the Divergent Evolution of Astigmatic Mites and Household Pest Adaptations.</title>
        <authorList>
            <person name="Xiong Q."/>
            <person name="Wan A.T.-Y."/>
            <person name="Liu X.-Y."/>
            <person name="Fung C.S.-H."/>
            <person name="Xiao X."/>
            <person name="Malainual N."/>
            <person name="Hou J."/>
            <person name="Wang L."/>
            <person name="Wang M."/>
            <person name="Yang K."/>
            <person name="Cui Y."/>
            <person name="Leung E."/>
            <person name="Nong W."/>
            <person name="Shin S.-K."/>
            <person name="Au S."/>
            <person name="Jeong K.Y."/>
            <person name="Chew F.T."/>
            <person name="Hui J."/>
            <person name="Leung T.F."/>
            <person name="Tungtrongchitr A."/>
            <person name="Zhong N."/>
            <person name="Liu Z."/>
            <person name="Tsui S."/>
        </authorList>
    </citation>
    <scope>NUCLEOTIDE SEQUENCE</scope>
    <source>
        <strain evidence="10">Derf</strain>
        <tissue evidence="10">Whole organism</tissue>
    </source>
</reference>
<dbReference type="PANTHER" id="PTHR24213">
    <property type="entry name" value="ACTIN-BINDING LIM PROTEIN"/>
    <property type="match status" value="1"/>
</dbReference>
<proteinExistence type="predicted"/>
<feature type="region of interest" description="Disordered" evidence="5">
    <location>
        <begin position="360"/>
        <end position="449"/>
    </location>
</feature>
<dbReference type="Pfam" id="PF02209">
    <property type="entry name" value="VHP"/>
    <property type="match status" value="1"/>
</dbReference>
<evidence type="ECO:0000313" key="9">
    <source>
        <dbReference type="EMBL" id="KAH9528456.1"/>
    </source>
</evidence>
<dbReference type="SUPFAM" id="SSF47050">
    <property type="entry name" value="VHP, Villin headpiece domain"/>
    <property type="match status" value="1"/>
</dbReference>
<reference evidence="8" key="2">
    <citation type="submission" date="2020-06" db="EMBL/GenBank/DDBJ databases">
        <authorList>
            <person name="Ji K."/>
            <person name="Li J."/>
        </authorList>
    </citation>
    <scope>NUCLEOTIDE SEQUENCE</scope>
    <source>
        <strain evidence="8">JKM2019</strain>
        <tissue evidence="8">Whole body</tissue>
    </source>
</reference>
<dbReference type="InterPro" id="IPR001781">
    <property type="entry name" value="Znf_LIM"/>
</dbReference>
<evidence type="ECO:0000313" key="10">
    <source>
        <dbReference type="EMBL" id="KAH9528457.1"/>
    </source>
</evidence>
<evidence type="ECO:0000313" key="11">
    <source>
        <dbReference type="Proteomes" id="UP000790347"/>
    </source>
</evidence>
<protein>
    <submittedName>
        <fullName evidence="9 10">Actin-binding LIM protein 3</fullName>
    </submittedName>
    <submittedName>
        <fullName evidence="8">Lim and vhp domain containing protein</fullName>
    </submittedName>
</protein>
<evidence type="ECO:0000313" key="8">
    <source>
        <dbReference type="EMBL" id="KAH7636377.1"/>
    </source>
</evidence>
<dbReference type="EMBL" id="ASGP02000001">
    <property type="protein sequence ID" value="KAH9528457.1"/>
    <property type="molecule type" value="Genomic_DNA"/>
</dbReference>
<dbReference type="GO" id="GO:0051015">
    <property type="term" value="F:actin filament binding"/>
    <property type="evidence" value="ECO:0007669"/>
    <property type="project" value="TreeGrafter"/>
</dbReference>
<evidence type="ECO:0000259" key="7">
    <source>
        <dbReference type="PROSITE" id="PS51089"/>
    </source>
</evidence>
<accession>A0A922IAL3</accession>
<dbReference type="GO" id="GO:0007010">
    <property type="term" value="P:cytoskeleton organization"/>
    <property type="evidence" value="ECO:0007669"/>
    <property type="project" value="InterPro"/>
</dbReference>
<dbReference type="Gene3D" id="2.10.110.10">
    <property type="entry name" value="Cysteine Rich Protein"/>
    <property type="match status" value="4"/>
</dbReference>
<comment type="caution">
    <text evidence="10">The sequence shown here is derived from an EMBL/GenBank/DDBJ whole genome shotgun (WGS) entry which is preliminary data.</text>
</comment>
<dbReference type="FunFam" id="2.10.110.10:FF:000003">
    <property type="entry name" value="actin-binding LIM protein 1 isoform X1"/>
    <property type="match status" value="1"/>
</dbReference>
<dbReference type="Proteomes" id="UP000790347">
    <property type="component" value="Unassembled WGS sequence"/>
</dbReference>
<dbReference type="FunFam" id="2.10.110.10:FF:000055">
    <property type="entry name" value="Actin binding LIM protein 1"/>
    <property type="match status" value="1"/>
</dbReference>
<feature type="domain" description="LIM zinc-binding" evidence="6">
    <location>
        <begin position="165"/>
        <end position="224"/>
    </location>
</feature>
<reference evidence="8" key="3">
    <citation type="journal article" date="2021" name="World Allergy Organ. J.">
        <title>Chromosome-level assembly of Dermatophagoides farinae genome and transcriptome reveals two novel allergens Der f 37 and Der f 39.</title>
        <authorList>
            <person name="Chen J."/>
            <person name="Cai Z."/>
            <person name="Fan D."/>
            <person name="Hu J."/>
            <person name="Hou Y."/>
            <person name="He Y."/>
            <person name="Zhang Z."/>
            <person name="Zhao Z."/>
            <person name="Gao P."/>
            <person name="Hu W."/>
            <person name="Sun J."/>
            <person name="Li J."/>
            <person name="Ji K."/>
        </authorList>
    </citation>
    <scope>NUCLEOTIDE SEQUENCE</scope>
    <source>
        <strain evidence="8">JKM2019</strain>
    </source>
</reference>
<dbReference type="SUPFAM" id="SSF57716">
    <property type="entry name" value="Glucocorticoid receptor-like (DNA-binding domain)"/>
    <property type="match status" value="5"/>
</dbReference>
<dbReference type="InterPro" id="IPR003128">
    <property type="entry name" value="Villin_headpiece"/>
</dbReference>
<dbReference type="EMBL" id="ASGP02000001">
    <property type="protein sequence ID" value="KAH9528456.1"/>
    <property type="molecule type" value="Genomic_DNA"/>
</dbReference>
<dbReference type="Gene3D" id="1.10.950.10">
    <property type="entry name" value="Villin headpiece domain"/>
    <property type="match status" value="1"/>
</dbReference>
<evidence type="ECO:0000256" key="1">
    <source>
        <dbReference type="ARBA" id="ARBA00022723"/>
    </source>
</evidence>